<dbReference type="InterPro" id="IPR043502">
    <property type="entry name" value="DNA/RNA_pol_sf"/>
</dbReference>
<protein>
    <recommendedName>
        <fullName evidence="1">Reverse transcriptase domain-containing protein</fullName>
    </recommendedName>
</protein>
<sequence>MIDLVIVSSDLRPHVLDTRVKRGAELSTDHHLVVSWIRLQRGMLDRLGRPKRILRVCWERLADPSVRGVFNSHLRESFNQIPREVGDIESEWTMFSTSIADAAIRSCGRKVSGARHGGNPRTQWWSLEVRDAVKLKKESYRAWLARGTLEAAEAYRQAKQTTAVVVSEAKTRVWEEFGEAMEKDYWTASGKFWQTVRRLRRGKQLSANTVYGGGGELLVSTGDIVGRWKEYFEDLNPTDTPSVEEPEAEDSEVDSFITQAEVTEVTEVVQQLLGGKALGVDEIRPEYLKSLDVVGLSWLTRLCNIAWRSGTVPLDWATGVVVPLFKKGDRRVCSNYRGITLLSLPGKVYSRVLERRVRPLVKPRIQEEQCSFRPSRGTLDQLYTLHRVLEGSWEFAQPVHMCFVDLEKAFDHVPRGILWEVLWEYGVCGPLLRTVQSLYNRSRSLVRIASCKSDLFPVHVGLRQGCPLSPVLFIVFMDRISRRSQGLEGVQFGDHRLIISSLIFADDVVLLTSSGLDLQHALGRFTAECEAAGMRVSTSKSEAMVLDRKKVACTLQVGGEVLPQVEEFKYLGDLFTSEGRMDREIDRRIGAAAAVMRSMYWSVVVKKELSRKAKLSIYQSIYVPTLTYGHELWVMTERVRSRIQAAEMSFFRRVAGRSLRDRVRSSVTREELGVEPLLLHIERGQLRWLGHLFRMPPGRLPGEVFRACPTRKRPRGRPRTRWRDYVFRLAWERLGVPPEELEEVAREREEKDHIIHISSTSMEHFLNKVKQYTLSTSTFSNLFSYGILCTMYVGHLVPQVSLDRLQGSYYPVHGKAPGPVTASTPPYEAADSDAQTPFHRTACANLHLSRFSSTCSLLSLQITMSSANIIVQGDSCLTSSDNWSSKQEGAQSRPLMQSHLHIELLCLTYSTPHHCPAPLIHVLHHSDILLCYS</sequence>
<proteinExistence type="predicted"/>
<dbReference type="SUPFAM" id="SSF56672">
    <property type="entry name" value="DNA/RNA polymerases"/>
    <property type="match status" value="1"/>
</dbReference>
<accession>A0AAE0V0K3</accession>
<dbReference type="PANTHER" id="PTHR47027:SF30">
    <property type="entry name" value="THAP-TYPE DOMAIN-CONTAINING PROTEIN"/>
    <property type="match status" value="1"/>
</dbReference>
<dbReference type="EMBL" id="JAUCMX010000012">
    <property type="protein sequence ID" value="KAK3528471.1"/>
    <property type="molecule type" value="Genomic_DNA"/>
</dbReference>
<comment type="caution">
    <text evidence="2">The sequence shown here is derived from an EMBL/GenBank/DDBJ whole genome shotgun (WGS) entry which is preliminary data.</text>
</comment>
<dbReference type="Proteomes" id="UP001274896">
    <property type="component" value="Unassembled WGS sequence"/>
</dbReference>
<reference evidence="2" key="1">
    <citation type="submission" date="2023-06" db="EMBL/GenBank/DDBJ databases">
        <title>Male Hemibagrus guttatus genome.</title>
        <authorList>
            <person name="Bian C."/>
        </authorList>
    </citation>
    <scope>NUCLEOTIDE SEQUENCE</scope>
    <source>
        <strain evidence="2">Male_cb2023</strain>
        <tissue evidence="2">Muscle</tissue>
    </source>
</reference>
<evidence type="ECO:0000259" key="1">
    <source>
        <dbReference type="PROSITE" id="PS50878"/>
    </source>
</evidence>
<dbReference type="CDD" id="cd01650">
    <property type="entry name" value="RT_nLTR_like"/>
    <property type="match status" value="1"/>
</dbReference>
<feature type="domain" description="Reverse transcriptase" evidence="1">
    <location>
        <begin position="305"/>
        <end position="575"/>
    </location>
</feature>
<evidence type="ECO:0000313" key="3">
    <source>
        <dbReference type="Proteomes" id="UP001274896"/>
    </source>
</evidence>
<keyword evidence="3" id="KW-1185">Reference proteome</keyword>
<dbReference type="Pfam" id="PF00078">
    <property type="entry name" value="RVT_1"/>
    <property type="match status" value="1"/>
</dbReference>
<dbReference type="PANTHER" id="PTHR47027">
    <property type="entry name" value="REVERSE TRANSCRIPTASE DOMAIN-CONTAINING PROTEIN"/>
    <property type="match status" value="1"/>
</dbReference>
<organism evidence="2 3">
    <name type="scientific">Hemibagrus guttatus</name>
    <dbReference type="NCBI Taxonomy" id="175788"/>
    <lineage>
        <taxon>Eukaryota</taxon>
        <taxon>Metazoa</taxon>
        <taxon>Chordata</taxon>
        <taxon>Craniata</taxon>
        <taxon>Vertebrata</taxon>
        <taxon>Euteleostomi</taxon>
        <taxon>Actinopterygii</taxon>
        <taxon>Neopterygii</taxon>
        <taxon>Teleostei</taxon>
        <taxon>Ostariophysi</taxon>
        <taxon>Siluriformes</taxon>
        <taxon>Bagridae</taxon>
        <taxon>Hemibagrus</taxon>
    </lineage>
</organism>
<dbReference type="PROSITE" id="PS50878">
    <property type="entry name" value="RT_POL"/>
    <property type="match status" value="1"/>
</dbReference>
<dbReference type="InterPro" id="IPR000477">
    <property type="entry name" value="RT_dom"/>
</dbReference>
<name>A0AAE0V0K3_9TELE</name>
<dbReference type="AlphaFoldDB" id="A0AAE0V0K3"/>
<gene>
    <name evidence="2" type="ORF">QTP70_000124</name>
</gene>
<evidence type="ECO:0000313" key="2">
    <source>
        <dbReference type="EMBL" id="KAK3528471.1"/>
    </source>
</evidence>